<dbReference type="PANTHER" id="PTHR43188:SF1">
    <property type="entry name" value="ACYL-COA DEHYDROGENASE"/>
    <property type="match status" value="1"/>
</dbReference>
<protein>
    <submittedName>
        <fullName evidence="1">Uncharacterized protein</fullName>
    </submittedName>
</protein>
<dbReference type="GO" id="GO:0005777">
    <property type="term" value="C:peroxisome"/>
    <property type="evidence" value="ECO:0007669"/>
    <property type="project" value="TreeGrafter"/>
</dbReference>
<dbReference type="Proteomes" id="UP001314170">
    <property type="component" value="Unassembled WGS sequence"/>
</dbReference>
<name>A0AAV1S0H4_9ROSI</name>
<reference evidence="1 2" key="1">
    <citation type="submission" date="2024-01" db="EMBL/GenBank/DDBJ databases">
        <authorList>
            <person name="Waweru B."/>
        </authorList>
    </citation>
    <scope>NUCLEOTIDE SEQUENCE [LARGE SCALE GENOMIC DNA]</scope>
</reference>
<dbReference type="Gene3D" id="1.20.140.10">
    <property type="entry name" value="Butyryl-CoA Dehydrogenase, subunit A, domain 3"/>
    <property type="match status" value="1"/>
</dbReference>
<dbReference type="PANTHER" id="PTHR43188">
    <property type="entry name" value="ACYL-COENZYME A OXIDASE"/>
    <property type="match status" value="1"/>
</dbReference>
<sequence>MTPGQASLAKGWISLKARETSSIGRELLGGNGILADFLVAKETDTFRSDENGIFHLTEAIPELPGTLLLLYKLFTLLYSGSHRRHYVI</sequence>
<proteinExistence type="predicted"/>
<organism evidence="1 2">
    <name type="scientific">Dovyalis caffra</name>
    <dbReference type="NCBI Taxonomy" id="77055"/>
    <lineage>
        <taxon>Eukaryota</taxon>
        <taxon>Viridiplantae</taxon>
        <taxon>Streptophyta</taxon>
        <taxon>Embryophyta</taxon>
        <taxon>Tracheophyta</taxon>
        <taxon>Spermatophyta</taxon>
        <taxon>Magnoliopsida</taxon>
        <taxon>eudicotyledons</taxon>
        <taxon>Gunneridae</taxon>
        <taxon>Pentapetalae</taxon>
        <taxon>rosids</taxon>
        <taxon>fabids</taxon>
        <taxon>Malpighiales</taxon>
        <taxon>Salicaceae</taxon>
        <taxon>Flacourtieae</taxon>
        <taxon>Dovyalis</taxon>
    </lineage>
</organism>
<gene>
    <name evidence="1" type="ORF">DCAF_LOCUS17543</name>
</gene>
<dbReference type="InterPro" id="IPR045008">
    <property type="entry name" value="ACX4-like"/>
</dbReference>
<accession>A0AAV1S0H4</accession>
<evidence type="ECO:0000313" key="2">
    <source>
        <dbReference type="Proteomes" id="UP001314170"/>
    </source>
</evidence>
<keyword evidence="2" id="KW-1185">Reference proteome</keyword>
<dbReference type="EMBL" id="CAWUPB010001160">
    <property type="protein sequence ID" value="CAK7343892.1"/>
    <property type="molecule type" value="Genomic_DNA"/>
</dbReference>
<dbReference type="AlphaFoldDB" id="A0AAV1S0H4"/>
<dbReference type="GO" id="GO:0003995">
    <property type="term" value="F:acyl-CoA dehydrogenase activity"/>
    <property type="evidence" value="ECO:0007669"/>
    <property type="project" value="InterPro"/>
</dbReference>
<evidence type="ECO:0000313" key="1">
    <source>
        <dbReference type="EMBL" id="CAK7343892.1"/>
    </source>
</evidence>
<comment type="caution">
    <text evidence="1">The sequence shown here is derived from an EMBL/GenBank/DDBJ whole genome shotgun (WGS) entry which is preliminary data.</text>
</comment>
<dbReference type="GO" id="GO:0006635">
    <property type="term" value="P:fatty acid beta-oxidation"/>
    <property type="evidence" value="ECO:0007669"/>
    <property type="project" value="InterPro"/>
</dbReference>